<evidence type="ECO:0000256" key="1">
    <source>
        <dbReference type="ARBA" id="ARBA00012513"/>
    </source>
</evidence>
<evidence type="ECO:0000256" key="4">
    <source>
        <dbReference type="ARBA" id="ARBA00022777"/>
    </source>
</evidence>
<dbReference type="GO" id="GO:0005524">
    <property type="term" value="F:ATP binding"/>
    <property type="evidence" value="ECO:0007669"/>
    <property type="project" value="UniProtKB-KW"/>
</dbReference>
<reference evidence="8" key="1">
    <citation type="journal article" date="2020" name="Stud. Mycol.">
        <title>101 Dothideomycetes genomes: a test case for predicting lifestyles and emergence of pathogens.</title>
        <authorList>
            <person name="Haridas S."/>
            <person name="Albert R."/>
            <person name="Binder M."/>
            <person name="Bloem J."/>
            <person name="Labutti K."/>
            <person name="Salamov A."/>
            <person name="Andreopoulos B."/>
            <person name="Baker S."/>
            <person name="Barry K."/>
            <person name="Bills G."/>
            <person name="Bluhm B."/>
            <person name="Cannon C."/>
            <person name="Castanera R."/>
            <person name="Culley D."/>
            <person name="Daum C."/>
            <person name="Ezra D."/>
            <person name="Gonzalez J."/>
            <person name="Henrissat B."/>
            <person name="Kuo A."/>
            <person name="Liang C."/>
            <person name="Lipzen A."/>
            <person name="Lutzoni F."/>
            <person name="Magnuson J."/>
            <person name="Mondo S."/>
            <person name="Nolan M."/>
            <person name="Ohm R."/>
            <person name="Pangilinan J."/>
            <person name="Park H.-J."/>
            <person name="Ramirez L."/>
            <person name="Alfaro M."/>
            <person name="Sun H."/>
            <person name="Tritt A."/>
            <person name="Yoshinaga Y."/>
            <person name="Zwiers L.-H."/>
            <person name="Turgeon B."/>
            <person name="Goodwin S."/>
            <person name="Spatafora J."/>
            <person name="Crous P."/>
            <person name="Grigoriev I."/>
        </authorList>
    </citation>
    <scope>NUCLEOTIDE SEQUENCE</scope>
    <source>
        <strain evidence="8">Tuck. ex Michener</strain>
    </source>
</reference>
<dbReference type="PANTHER" id="PTHR43671">
    <property type="entry name" value="SERINE/THREONINE-PROTEIN KINASE NEK"/>
    <property type="match status" value="1"/>
</dbReference>
<evidence type="ECO:0000256" key="6">
    <source>
        <dbReference type="SAM" id="MobiDB-lite"/>
    </source>
</evidence>
<dbReference type="InterPro" id="IPR008271">
    <property type="entry name" value="Ser/Thr_kinase_AS"/>
</dbReference>
<dbReference type="OrthoDB" id="5986190at2759"/>
<keyword evidence="3" id="KW-0547">Nucleotide-binding</keyword>
<keyword evidence="9" id="KW-1185">Reference proteome</keyword>
<dbReference type="Gene3D" id="1.10.510.10">
    <property type="entry name" value="Transferase(Phosphotransferase) domain 1"/>
    <property type="match status" value="1"/>
</dbReference>
<organism evidence="8 9">
    <name type="scientific">Viridothelium virens</name>
    <name type="common">Speckled blister lichen</name>
    <name type="synonym">Trypethelium virens</name>
    <dbReference type="NCBI Taxonomy" id="1048519"/>
    <lineage>
        <taxon>Eukaryota</taxon>
        <taxon>Fungi</taxon>
        <taxon>Dikarya</taxon>
        <taxon>Ascomycota</taxon>
        <taxon>Pezizomycotina</taxon>
        <taxon>Dothideomycetes</taxon>
        <taxon>Dothideomycetes incertae sedis</taxon>
        <taxon>Trypetheliales</taxon>
        <taxon>Trypetheliaceae</taxon>
        <taxon>Viridothelium</taxon>
    </lineage>
</organism>
<dbReference type="PROSITE" id="PS50011">
    <property type="entry name" value="PROTEIN_KINASE_DOM"/>
    <property type="match status" value="1"/>
</dbReference>
<dbReference type="SMART" id="SM00220">
    <property type="entry name" value="S_TKc"/>
    <property type="match status" value="1"/>
</dbReference>
<dbReference type="SUPFAM" id="SSF56112">
    <property type="entry name" value="Protein kinase-like (PK-like)"/>
    <property type="match status" value="1"/>
</dbReference>
<dbReference type="EMBL" id="ML991807">
    <property type="protein sequence ID" value="KAF2233404.1"/>
    <property type="molecule type" value="Genomic_DNA"/>
</dbReference>
<evidence type="ECO:0000256" key="3">
    <source>
        <dbReference type="ARBA" id="ARBA00022741"/>
    </source>
</evidence>
<feature type="region of interest" description="Disordered" evidence="6">
    <location>
        <begin position="300"/>
        <end position="327"/>
    </location>
</feature>
<keyword evidence="5" id="KW-0067">ATP-binding</keyword>
<name>A0A6A6H5N5_VIRVR</name>
<evidence type="ECO:0000313" key="8">
    <source>
        <dbReference type="EMBL" id="KAF2233404.1"/>
    </source>
</evidence>
<dbReference type="PANTHER" id="PTHR43671:SF13">
    <property type="entry name" value="SERINE_THREONINE-PROTEIN KINASE NEK2"/>
    <property type="match status" value="1"/>
</dbReference>
<keyword evidence="2" id="KW-0808">Transferase</keyword>
<protein>
    <recommendedName>
        <fullName evidence="1">non-specific serine/threonine protein kinase</fullName>
        <ecNumber evidence="1">2.7.11.1</ecNumber>
    </recommendedName>
</protein>
<dbReference type="InterPro" id="IPR050660">
    <property type="entry name" value="NEK_Ser/Thr_kinase"/>
</dbReference>
<dbReference type="PROSITE" id="PS00108">
    <property type="entry name" value="PROTEIN_KINASE_ST"/>
    <property type="match status" value="1"/>
</dbReference>
<accession>A0A6A6H5N5</accession>
<gene>
    <name evidence="8" type="ORF">EV356DRAFT_208953</name>
</gene>
<evidence type="ECO:0000259" key="7">
    <source>
        <dbReference type="PROSITE" id="PS50011"/>
    </source>
</evidence>
<evidence type="ECO:0000313" key="9">
    <source>
        <dbReference type="Proteomes" id="UP000800092"/>
    </source>
</evidence>
<evidence type="ECO:0000256" key="5">
    <source>
        <dbReference type="ARBA" id="ARBA00022840"/>
    </source>
</evidence>
<dbReference type="Proteomes" id="UP000800092">
    <property type="component" value="Unassembled WGS sequence"/>
</dbReference>
<sequence>MIEEDNLQTVHKRLKAWPQPHVASFISSIQIGKDDEEAHRYLVFKAADANLGEILFGKVNLLSQQKTAPAAPTPFVVMKELRGLAKGLSWLHSALDDKEHKVPRICHFDIKPSNILVWWRDGERYWRLKYADFGISSTGYHEEFPQDIESTRTLRTRVRQERAEYQPPEVEENIPVGRSVDVWSYGCLLFEILGFTIEGPTQAKKFQVIRRERYKTRTFYYKDNGESKLIPEIASFLTAWKKKVSWILGWAELVEDILKIDPSERPKAKDLEWRTDKLMDQLERRIDCGKPLPWTLASDASHEANHHQSAAQAPSNARSLPARSSPHTQNLSWNVDSLHVDTQPPIPKLKHPAKRARWTPGADKVVLQKESHVCFLDPGTSVITPIELGNVSLIRAFAVGGKYAAILYEAGESQQVSLQGIIERII</sequence>
<dbReference type="GO" id="GO:0004674">
    <property type="term" value="F:protein serine/threonine kinase activity"/>
    <property type="evidence" value="ECO:0007669"/>
    <property type="project" value="UniProtKB-EC"/>
</dbReference>
<dbReference type="InterPro" id="IPR000719">
    <property type="entry name" value="Prot_kinase_dom"/>
</dbReference>
<proteinExistence type="predicted"/>
<evidence type="ECO:0000256" key="2">
    <source>
        <dbReference type="ARBA" id="ARBA00022679"/>
    </source>
</evidence>
<dbReference type="InterPro" id="IPR011009">
    <property type="entry name" value="Kinase-like_dom_sf"/>
</dbReference>
<feature type="compositionally biased region" description="Polar residues" evidence="6">
    <location>
        <begin position="307"/>
        <end position="318"/>
    </location>
</feature>
<dbReference type="EC" id="2.7.11.1" evidence="1"/>
<keyword evidence="4 8" id="KW-0418">Kinase</keyword>
<dbReference type="Pfam" id="PF00069">
    <property type="entry name" value="Pkinase"/>
    <property type="match status" value="1"/>
</dbReference>
<feature type="domain" description="Protein kinase" evidence="7">
    <location>
        <begin position="1"/>
        <end position="279"/>
    </location>
</feature>
<dbReference type="AlphaFoldDB" id="A0A6A6H5N5"/>